<accession>A0A4R5L076</accession>
<evidence type="ECO:0000259" key="2">
    <source>
        <dbReference type="Pfam" id="PF07833"/>
    </source>
</evidence>
<dbReference type="Proteomes" id="UP000295636">
    <property type="component" value="Unassembled WGS sequence"/>
</dbReference>
<evidence type="ECO:0000313" key="3">
    <source>
        <dbReference type="EMBL" id="TDG00741.1"/>
    </source>
</evidence>
<dbReference type="OrthoDB" id="2655886at2"/>
<feature type="chain" id="PRO_5020824887" description="Copper amine oxidase-like N-terminal domain-containing protein" evidence="1">
    <location>
        <begin position="23"/>
        <end position="310"/>
    </location>
</feature>
<organism evidence="3 4">
    <name type="scientific">Paenibacillus piri</name>
    <dbReference type="NCBI Taxonomy" id="2547395"/>
    <lineage>
        <taxon>Bacteria</taxon>
        <taxon>Bacillati</taxon>
        <taxon>Bacillota</taxon>
        <taxon>Bacilli</taxon>
        <taxon>Bacillales</taxon>
        <taxon>Paenibacillaceae</taxon>
        <taxon>Paenibacillus</taxon>
    </lineage>
</organism>
<gene>
    <name evidence="3" type="ORF">E1757_03720</name>
</gene>
<keyword evidence="4" id="KW-1185">Reference proteome</keyword>
<dbReference type="RefSeq" id="WP_133225451.1">
    <property type="nucleotide sequence ID" value="NZ_SMRT01000001.1"/>
</dbReference>
<feature type="domain" description="Copper amine oxidase-like N-terminal" evidence="2">
    <location>
        <begin position="39"/>
        <end position="97"/>
    </location>
</feature>
<feature type="signal peptide" evidence="1">
    <location>
        <begin position="1"/>
        <end position="22"/>
    </location>
</feature>
<keyword evidence="1" id="KW-0732">Signal</keyword>
<dbReference type="Pfam" id="PF07833">
    <property type="entry name" value="Cu_amine_oxidN1"/>
    <property type="match status" value="1"/>
</dbReference>
<dbReference type="EMBL" id="SMRT01000001">
    <property type="protein sequence ID" value="TDG00741.1"/>
    <property type="molecule type" value="Genomic_DNA"/>
</dbReference>
<name>A0A4R5L076_9BACL</name>
<evidence type="ECO:0000313" key="4">
    <source>
        <dbReference type="Proteomes" id="UP000295636"/>
    </source>
</evidence>
<comment type="caution">
    <text evidence="3">The sequence shown here is derived from an EMBL/GenBank/DDBJ whole genome shotgun (WGS) entry which is preliminary data.</text>
</comment>
<sequence length="310" mass="34838">MRKFILGLGCGLLFSATSMVYASSETIQAILNKTTFDINGKEVAVGEEYGGVINYNGHIYVPIRFAAEHLRSAVGYDSEKQQVIIKNDGSTIYDTRYQSIALENLIATKEGNDTRVSGQIKSYNPSVTKTIDAKLSFYNQDGAKIGEASFSAKDFEDEPKSFETVGVGDFRNYAKVEVDIEAVNSRKIVADPDPNEPEVSFGQIVQKDMDKVDKLAVAFPGKKEVLFYPGEEVFQTVMNKVTKLKLKKAVDQSPIYGYAYRLVFYIGEERFEYLNNLHIGNSRESRYVPTDLTKDLDDYIKQNENNILKQ</sequence>
<proteinExistence type="predicted"/>
<dbReference type="AlphaFoldDB" id="A0A4R5L076"/>
<evidence type="ECO:0000256" key="1">
    <source>
        <dbReference type="SAM" id="SignalP"/>
    </source>
</evidence>
<protein>
    <recommendedName>
        <fullName evidence="2">Copper amine oxidase-like N-terminal domain-containing protein</fullName>
    </recommendedName>
</protein>
<reference evidence="3 4" key="1">
    <citation type="submission" date="2019-03" db="EMBL/GenBank/DDBJ databases">
        <title>This is whole genome sequence of Paenibacillus sp MS74 strain.</title>
        <authorList>
            <person name="Trinh H.N."/>
        </authorList>
    </citation>
    <scope>NUCLEOTIDE SEQUENCE [LARGE SCALE GENOMIC DNA]</scope>
    <source>
        <strain evidence="3 4">MS74</strain>
    </source>
</reference>
<dbReference type="InterPro" id="IPR012854">
    <property type="entry name" value="Cu_amine_oxidase-like_N"/>
</dbReference>